<keyword evidence="1" id="KW-0732">Signal</keyword>
<evidence type="ECO:0000313" key="3">
    <source>
        <dbReference type="Proteomes" id="UP000640052"/>
    </source>
</evidence>
<evidence type="ECO:0000313" key="2">
    <source>
        <dbReference type="EMBL" id="GIH25802.1"/>
    </source>
</evidence>
<protein>
    <recommendedName>
        <fullName evidence="4">PknH-like extracellular domain-containing protein</fullName>
    </recommendedName>
</protein>
<gene>
    <name evidence="2" type="ORF">Aph01nite_41120</name>
</gene>
<dbReference type="Proteomes" id="UP000640052">
    <property type="component" value="Unassembled WGS sequence"/>
</dbReference>
<evidence type="ECO:0000256" key="1">
    <source>
        <dbReference type="SAM" id="SignalP"/>
    </source>
</evidence>
<evidence type="ECO:0008006" key="4">
    <source>
        <dbReference type="Google" id="ProtNLM"/>
    </source>
</evidence>
<dbReference type="PROSITE" id="PS51257">
    <property type="entry name" value="PROKAR_LIPOPROTEIN"/>
    <property type="match status" value="1"/>
</dbReference>
<proteinExistence type="predicted"/>
<dbReference type="EMBL" id="BOOA01000032">
    <property type="protein sequence ID" value="GIH25802.1"/>
    <property type="molecule type" value="Genomic_DNA"/>
</dbReference>
<keyword evidence="3" id="KW-1185">Reference proteome</keyword>
<dbReference type="AlphaFoldDB" id="A0A919UPL2"/>
<organism evidence="2 3">
    <name type="scientific">Acrocarpospora phusangensis</name>
    <dbReference type="NCBI Taxonomy" id="1070424"/>
    <lineage>
        <taxon>Bacteria</taxon>
        <taxon>Bacillati</taxon>
        <taxon>Actinomycetota</taxon>
        <taxon>Actinomycetes</taxon>
        <taxon>Streptosporangiales</taxon>
        <taxon>Streptosporangiaceae</taxon>
        <taxon>Acrocarpospora</taxon>
    </lineage>
</organism>
<sequence>MKWVPVMAVVLLAASCQWHASVPPLLAPETPVNSAAEIAARLDGHRAEPPYPGSGPPPLNVGIGHCPAKDKDELAPPQDAPGYSTRLGAAEIAAPLSVRIWLTSPEEAEKLTKATMRAYVQCYSSSSWMISHHGWNGAAMTVTEPTSTDNGDVVTYATVLAWRDGLLAEASWWWPVDIVNSFTRLDRGQLDRGTDAAKAVLDAVGGVP</sequence>
<name>A0A919UPL2_9ACTN</name>
<dbReference type="RefSeq" id="WP_204042501.1">
    <property type="nucleotide sequence ID" value="NZ_BOOA01000032.1"/>
</dbReference>
<accession>A0A919UPL2</accession>
<feature type="signal peptide" evidence="1">
    <location>
        <begin position="1"/>
        <end position="20"/>
    </location>
</feature>
<reference evidence="2" key="1">
    <citation type="submission" date="2021-01" db="EMBL/GenBank/DDBJ databases">
        <title>Whole genome shotgun sequence of Acrocarpospora phusangensis NBRC 108782.</title>
        <authorList>
            <person name="Komaki H."/>
            <person name="Tamura T."/>
        </authorList>
    </citation>
    <scope>NUCLEOTIDE SEQUENCE</scope>
    <source>
        <strain evidence="2">NBRC 108782</strain>
    </source>
</reference>
<feature type="chain" id="PRO_5037909179" description="PknH-like extracellular domain-containing protein" evidence="1">
    <location>
        <begin position="21"/>
        <end position="208"/>
    </location>
</feature>
<comment type="caution">
    <text evidence="2">The sequence shown here is derived from an EMBL/GenBank/DDBJ whole genome shotgun (WGS) entry which is preliminary data.</text>
</comment>